<protein>
    <submittedName>
        <fullName evidence="3">DNA-binding protein</fullName>
    </submittedName>
</protein>
<evidence type="ECO:0000313" key="4">
    <source>
        <dbReference type="Proteomes" id="UP000237608"/>
    </source>
</evidence>
<reference evidence="3 4" key="1">
    <citation type="submission" date="2016-12" db="EMBL/GenBank/DDBJ databases">
        <title>Trade-off between light-utilization and light-protection in marine flavobacteria.</title>
        <authorList>
            <person name="Kumagai Y."/>
            <person name="Yoshizawa S."/>
            <person name="Kogure K."/>
            <person name="Iwasaki W."/>
        </authorList>
    </citation>
    <scope>NUCLEOTIDE SEQUENCE [LARGE SCALE GENOMIC DNA]</scope>
    <source>
        <strain evidence="3 4">KCTC 22729</strain>
    </source>
</reference>
<dbReference type="InterPro" id="IPR005902">
    <property type="entry name" value="HU_DNA-bd_put"/>
</dbReference>
<keyword evidence="4" id="KW-1185">Reference proteome</keyword>
<name>A0A2S7WB91_9FLAO</name>
<evidence type="ECO:0000313" key="3">
    <source>
        <dbReference type="EMBL" id="PQJ74521.1"/>
    </source>
</evidence>
<dbReference type="EMBL" id="MSCL01000001">
    <property type="protein sequence ID" value="PQJ74521.1"/>
    <property type="molecule type" value="Genomic_DNA"/>
</dbReference>
<comment type="caution">
    <text evidence="3">The sequence shown here is derived from an EMBL/GenBank/DDBJ whole genome shotgun (WGS) entry which is preliminary data.</text>
</comment>
<proteinExistence type="predicted"/>
<dbReference type="Pfam" id="PF18291">
    <property type="entry name" value="HU-HIG"/>
    <property type="match status" value="1"/>
</dbReference>
<dbReference type="OrthoDB" id="9809801at2"/>
<organism evidence="3 4">
    <name type="scientific">Polaribacter gangjinensis</name>
    <dbReference type="NCBI Taxonomy" id="574710"/>
    <lineage>
        <taxon>Bacteria</taxon>
        <taxon>Pseudomonadati</taxon>
        <taxon>Bacteroidota</taxon>
        <taxon>Flavobacteriia</taxon>
        <taxon>Flavobacteriales</taxon>
        <taxon>Flavobacteriaceae</taxon>
    </lineage>
</organism>
<dbReference type="InterPro" id="IPR041607">
    <property type="entry name" value="HU-HIG"/>
</dbReference>
<dbReference type="NCBIfam" id="TIGR01201">
    <property type="entry name" value="HU_rel"/>
    <property type="match status" value="1"/>
</dbReference>
<dbReference type="AlphaFoldDB" id="A0A2S7WB91"/>
<dbReference type="SUPFAM" id="SSF47729">
    <property type="entry name" value="IHF-like DNA-binding proteins"/>
    <property type="match status" value="1"/>
</dbReference>
<evidence type="ECO:0000256" key="1">
    <source>
        <dbReference type="ARBA" id="ARBA00023125"/>
    </source>
</evidence>
<accession>A0A2S7WB91</accession>
<dbReference type="InterPro" id="IPR010992">
    <property type="entry name" value="IHF-like_DNA-bd_dom_sf"/>
</dbReference>
<gene>
    <name evidence="3" type="ORF">BTO13_04265</name>
</gene>
<keyword evidence="1 3" id="KW-0238">DNA-binding</keyword>
<evidence type="ECO:0000259" key="2">
    <source>
        <dbReference type="Pfam" id="PF18291"/>
    </source>
</evidence>
<sequence>MALQYRITKRANNIKENSEIYIMQAIHTGVIDTDELSEIISSESSLSEADIKAVLISLGKKMQFYLQQGKIIDLDHIGKFKMGFQCKATNDPKNLKSPQSIQKFHINYQPTAKMKKFLKQGVPVLKEA</sequence>
<dbReference type="RefSeq" id="WP_105045669.1">
    <property type="nucleotide sequence ID" value="NZ_CP150662.1"/>
</dbReference>
<dbReference type="GO" id="GO:0003677">
    <property type="term" value="F:DNA binding"/>
    <property type="evidence" value="ECO:0007669"/>
    <property type="project" value="UniProtKB-KW"/>
</dbReference>
<feature type="domain" description="HU" evidence="2">
    <location>
        <begin position="1"/>
        <end position="120"/>
    </location>
</feature>
<dbReference type="Proteomes" id="UP000237608">
    <property type="component" value="Unassembled WGS sequence"/>
</dbReference>